<evidence type="ECO:0000313" key="2">
    <source>
        <dbReference type="RefSeq" id="XP_023165813.2"/>
    </source>
</evidence>
<dbReference type="GeneID" id="111596020"/>
<dbReference type="RefSeq" id="XP_023165813.2">
    <property type="nucleotide sequence ID" value="XM_023310045.2"/>
</dbReference>
<keyword evidence="1" id="KW-1185">Reference proteome</keyword>
<reference evidence="2" key="1">
    <citation type="submission" date="2025-08" db="UniProtKB">
        <authorList>
            <consortium name="RefSeq"/>
        </authorList>
    </citation>
    <scope>IDENTIFICATION</scope>
    <source>
        <strain evidence="2">15085-1641.00</strain>
        <tissue evidence="2">Whole body</tissue>
    </source>
</reference>
<name>A0A6J1LJ57_DROHY</name>
<protein>
    <submittedName>
        <fullName evidence="2">Uncharacterized protein LOC111596020</fullName>
    </submittedName>
</protein>
<organism evidence="1 2">
    <name type="scientific">Drosophila hydei</name>
    <name type="common">Fruit fly</name>
    <dbReference type="NCBI Taxonomy" id="7224"/>
    <lineage>
        <taxon>Eukaryota</taxon>
        <taxon>Metazoa</taxon>
        <taxon>Ecdysozoa</taxon>
        <taxon>Arthropoda</taxon>
        <taxon>Hexapoda</taxon>
        <taxon>Insecta</taxon>
        <taxon>Pterygota</taxon>
        <taxon>Neoptera</taxon>
        <taxon>Endopterygota</taxon>
        <taxon>Diptera</taxon>
        <taxon>Brachycera</taxon>
        <taxon>Muscomorpha</taxon>
        <taxon>Ephydroidea</taxon>
        <taxon>Drosophilidae</taxon>
        <taxon>Drosophila</taxon>
    </lineage>
</organism>
<sequence>MNSHSILRELNKMPNKIRVDALSWHQAVLNGGNHMKLYSVLCAKIFANETQLGTAKTERKLRHIKKRIHRLFKRLDKSYKRLKQTLAQLSNIQLRTERMFRRVRLWNDDELVREHCITWELTTSKLLEFLEFLTRRYDYEWEIKEMVILGLEKVSCNYDAQILLQAWLDNSHAGGPEFECKLTDFYRSMGQRQTTSQHCAKCV</sequence>
<accession>A0A6J1LJ57</accession>
<dbReference type="AlphaFoldDB" id="A0A6J1LJ57"/>
<dbReference type="OMA" id="EWEIKEM"/>
<dbReference type="Proteomes" id="UP000504633">
    <property type="component" value="Unplaced"/>
</dbReference>
<evidence type="ECO:0000313" key="1">
    <source>
        <dbReference type="Proteomes" id="UP000504633"/>
    </source>
</evidence>
<proteinExistence type="predicted"/>
<dbReference type="KEGG" id="dhe:111596020"/>
<gene>
    <name evidence="2" type="primary">LOC111596020</name>
</gene>
<dbReference type="OrthoDB" id="7987047at2759"/>